<dbReference type="AlphaFoldDB" id="A0A2W7RS96"/>
<dbReference type="PANTHER" id="PTHR16301">
    <property type="entry name" value="IMPACT-RELATED"/>
    <property type="match status" value="1"/>
</dbReference>
<dbReference type="InterPro" id="IPR020568">
    <property type="entry name" value="Ribosomal_Su5_D2-typ_SF"/>
</dbReference>
<feature type="domain" description="Impact N-terminal" evidence="2">
    <location>
        <begin position="22"/>
        <end position="127"/>
    </location>
</feature>
<sequence>MSDSPDFYFTIQQTATAEFKDRGSKFLAFAYPLKDKEQVKDYLLQLKKEHPKAVHYCYAYRLGLDKNDFRVNDDGEPSGSAGKPILNQIDSKQVTNVLVVVVRYFGGTLLGIPGLINAYKSAAALALQMVPIIQCAVLENYSLHFNYTAMNDVMLIVKQYNCSIIQQDTQLFCYMQLGIPKVRKNEVLFKLNDLQGVEITAL</sequence>
<dbReference type="Pfam" id="PF01205">
    <property type="entry name" value="Impact_N"/>
    <property type="match status" value="1"/>
</dbReference>
<dbReference type="Gene3D" id="3.30.230.30">
    <property type="entry name" value="Impact, N-terminal domain"/>
    <property type="match status" value="1"/>
</dbReference>
<dbReference type="InterPro" id="IPR001498">
    <property type="entry name" value="Impact_N"/>
</dbReference>
<gene>
    <name evidence="3" type="ORF">LX80_01269</name>
</gene>
<evidence type="ECO:0000313" key="3">
    <source>
        <dbReference type="EMBL" id="PZX63618.1"/>
    </source>
</evidence>
<reference evidence="3 4" key="1">
    <citation type="submission" date="2018-06" db="EMBL/GenBank/DDBJ databases">
        <title>Genomic Encyclopedia of Archaeal and Bacterial Type Strains, Phase II (KMG-II): from individual species to whole genera.</title>
        <authorList>
            <person name="Goeker M."/>
        </authorList>
    </citation>
    <scope>NUCLEOTIDE SEQUENCE [LARGE SCALE GENOMIC DNA]</scope>
    <source>
        <strain evidence="3 4">DSM 23241</strain>
    </source>
</reference>
<accession>A0A2W7RS96</accession>
<dbReference type="Proteomes" id="UP000249720">
    <property type="component" value="Unassembled WGS sequence"/>
</dbReference>
<dbReference type="SUPFAM" id="SSF54211">
    <property type="entry name" value="Ribosomal protein S5 domain 2-like"/>
    <property type="match status" value="1"/>
</dbReference>
<dbReference type="GO" id="GO:0005737">
    <property type="term" value="C:cytoplasm"/>
    <property type="evidence" value="ECO:0007669"/>
    <property type="project" value="TreeGrafter"/>
</dbReference>
<dbReference type="PROSITE" id="PS00910">
    <property type="entry name" value="UPF0029"/>
    <property type="match status" value="1"/>
</dbReference>
<evidence type="ECO:0000313" key="4">
    <source>
        <dbReference type="Proteomes" id="UP000249720"/>
    </source>
</evidence>
<dbReference type="InterPro" id="IPR036956">
    <property type="entry name" value="Impact_N_sf"/>
</dbReference>
<dbReference type="InterPro" id="IPR020569">
    <property type="entry name" value="UPF0029_Impact_CS"/>
</dbReference>
<name>A0A2W7RS96_9BACT</name>
<dbReference type="EMBL" id="QKZV01000003">
    <property type="protein sequence ID" value="PZX63618.1"/>
    <property type="molecule type" value="Genomic_DNA"/>
</dbReference>
<keyword evidence="4" id="KW-1185">Reference proteome</keyword>
<dbReference type="RefSeq" id="WP_111294383.1">
    <property type="nucleotide sequence ID" value="NZ_QKZV01000003.1"/>
</dbReference>
<dbReference type="OrthoDB" id="9813771at2"/>
<comment type="similarity">
    <text evidence="1">Belongs to the IMPACT family.</text>
</comment>
<evidence type="ECO:0000259" key="2">
    <source>
        <dbReference type="Pfam" id="PF01205"/>
    </source>
</evidence>
<comment type="caution">
    <text evidence="3">The sequence shown here is derived from an EMBL/GenBank/DDBJ whole genome shotgun (WGS) entry which is preliminary data.</text>
</comment>
<evidence type="ECO:0000256" key="1">
    <source>
        <dbReference type="ARBA" id="ARBA00007665"/>
    </source>
</evidence>
<proteinExistence type="inferred from homology"/>
<dbReference type="PANTHER" id="PTHR16301:SF20">
    <property type="entry name" value="IMPACT FAMILY MEMBER YIGZ"/>
    <property type="match status" value="1"/>
</dbReference>
<dbReference type="GO" id="GO:0006446">
    <property type="term" value="P:regulation of translational initiation"/>
    <property type="evidence" value="ECO:0007669"/>
    <property type="project" value="TreeGrafter"/>
</dbReference>
<protein>
    <submittedName>
        <fullName evidence="3">Putative YigZ family protein</fullName>
    </submittedName>
</protein>
<organism evidence="3 4">
    <name type="scientific">Hydrotalea sandarakina</name>
    <dbReference type="NCBI Taxonomy" id="1004304"/>
    <lineage>
        <taxon>Bacteria</taxon>
        <taxon>Pseudomonadati</taxon>
        <taxon>Bacteroidota</taxon>
        <taxon>Chitinophagia</taxon>
        <taxon>Chitinophagales</taxon>
        <taxon>Chitinophagaceae</taxon>
        <taxon>Hydrotalea</taxon>
    </lineage>
</organism>
<dbReference type="InterPro" id="IPR023582">
    <property type="entry name" value="Impact"/>
</dbReference>